<accession>A0A0M8ZPP2</accession>
<protein>
    <submittedName>
        <fullName evidence="2">Uncharacterized protein</fullName>
    </submittedName>
</protein>
<reference evidence="2 3" key="1">
    <citation type="submission" date="2015-07" db="EMBL/GenBank/DDBJ databases">
        <title>The genome of Melipona quadrifasciata.</title>
        <authorList>
            <person name="Pan H."/>
            <person name="Kapheim K."/>
        </authorList>
    </citation>
    <scope>NUCLEOTIDE SEQUENCE [LARGE SCALE GENOMIC DNA]</scope>
    <source>
        <strain evidence="2">0111107301</strain>
        <tissue evidence="2">Whole body</tissue>
    </source>
</reference>
<name>A0A0M8ZPP2_9HYME</name>
<keyword evidence="3" id="KW-1185">Reference proteome</keyword>
<evidence type="ECO:0000313" key="3">
    <source>
        <dbReference type="Proteomes" id="UP000053105"/>
    </source>
</evidence>
<gene>
    <name evidence="2" type="ORF">WN51_04031</name>
</gene>
<proteinExistence type="predicted"/>
<feature type="region of interest" description="Disordered" evidence="1">
    <location>
        <begin position="51"/>
        <end position="82"/>
    </location>
</feature>
<evidence type="ECO:0000256" key="1">
    <source>
        <dbReference type="SAM" id="MobiDB-lite"/>
    </source>
</evidence>
<dbReference type="OrthoDB" id="8880065at2759"/>
<evidence type="ECO:0000313" key="2">
    <source>
        <dbReference type="EMBL" id="KOX68545.1"/>
    </source>
</evidence>
<sequence length="82" mass="8903">MSIFNAHQFLGALYKRYIISLPSINLSRTQKANALSQASWARKSEASSRSHISDRASLISSVPGGPDGDVRLTPQQYGVLGK</sequence>
<dbReference type="Proteomes" id="UP000053105">
    <property type="component" value="Unassembled WGS sequence"/>
</dbReference>
<dbReference type="AlphaFoldDB" id="A0A0M8ZPP2"/>
<organism evidence="2 3">
    <name type="scientific">Melipona quadrifasciata</name>
    <dbReference type="NCBI Taxonomy" id="166423"/>
    <lineage>
        <taxon>Eukaryota</taxon>
        <taxon>Metazoa</taxon>
        <taxon>Ecdysozoa</taxon>
        <taxon>Arthropoda</taxon>
        <taxon>Hexapoda</taxon>
        <taxon>Insecta</taxon>
        <taxon>Pterygota</taxon>
        <taxon>Neoptera</taxon>
        <taxon>Endopterygota</taxon>
        <taxon>Hymenoptera</taxon>
        <taxon>Apocrita</taxon>
        <taxon>Aculeata</taxon>
        <taxon>Apoidea</taxon>
        <taxon>Anthophila</taxon>
        <taxon>Apidae</taxon>
        <taxon>Melipona</taxon>
    </lineage>
</organism>
<dbReference type="EMBL" id="KQ435922">
    <property type="protein sequence ID" value="KOX68545.1"/>
    <property type="molecule type" value="Genomic_DNA"/>
</dbReference>